<evidence type="ECO:0000313" key="5">
    <source>
        <dbReference type="Proteomes" id="UP000265618"/>
    </source>
</evidence>
<reference evidence="4 5" key="1">
    <citation type="journal article" date="2018" name="PLoS ONE">
        <title>The draft genome of Kipferlia bialata reveals reductive genome evolution in fornicate parasites.</title>
        <authorList>
            <person name="Tanifuji G."/>
            <person name="Takabayashi S."/>
            <person name="Kume K."/>
            <person name="Takagi M."/>
            <person name="Nakayama T."/>
            <person name="Kamikawa R."/>
            <person name="Inagaki Y."/>
            <person name="Hashimoto T."/>
        </authorList>
    </citation>
    <scope>NUCLEOTIDE SEQUENCE [LARGE SCALE GENOMIC DNA]</scope>
    <source>
        <strain evidence="4">NY0173</strain>
    </source>
</reference>
<dbReference type="PANTHER" id="PTHR36220:SF1">
    <property type="entry name" value="GAMMA TUBULIN COMPLEX COMPONENT C-TERMINAL DOMAIN-CONTAINING PROTEIN"/>
    <property type="match status" value="1"/>
</dbReference>
<evidence type="ECO:0000313" key="4">
    <source>
        <dbReference type="EMBL" id="GIQ87074.1"/>
    </source>
</evidence>
<dbReference type="Proteomes" id="UP000265618">
    <property type="component" value="Unassembled WGS sequence"/>
</dbReference>
<evidence type="ECO:0000256" key="2">
    <source>
        <dbReference type="SAM" id="MobiDB-lite"/>
    </source>
</evidence>
<feature type="region of interest" description="Disordered" evidence="2">
    <location>
        <begin position="436"/>
        <end position="468"/>
    </location>
</feature>
<gene>
    <name evidence="4" type="ORF">KIPB_009042</name>
</gene>
<sequence length="468" mass="49677">MGGSINYSDTIDNPHISDGAYFGAMVSIVTAEDEDYLVVSAPGSDTDTLDMTGSVYIYSHWSDEAGGKDGWGLYQTILEGGEGVSRNQFGQTVDAVGSDMAVTSQTGVYMYHKAPGADGVWEQGVFLPQPDGEKDSFGYSLSLYCTPAGTDLLIGSVEAPYPSADPDAPAVGAVYMYTESVAVLSDSPLTLVTSASRPGDVGSVRGTMTLWHPLATEGSSGPLCRELPVHLKYEGVDETTGYDYVYDSDTCSYVIAYYPPSPDYPLDAHALSVYVGYNLMTSTVIGTVTVDVNRSGSDIHVADLVTASVYMVSDTGEASSHKLSNMDASWVESGERGNISPVSGDGMYSVSIEAPADEGDYTLGVYFCGALIGSAPVHVALIPKTPVWVWVLVTLAVVVVASAASVFLTRRFCSGYMQDTQLKVINLVERAKDSSVAQPLMTREERTGEEDDSELMGQDLPESSSGIV</sequence>
<evidence type="ECO:0000256" key="3">
    <source>
        <dbReference type="SAM" id="Phobius"/>
    </source>
</evidence>
<dbReference type="EMBL" id="BDIP01002954">
    <property type="protein sequence ID" value="GIQ87074.1"/>
    <property type="molecule type" value="Genomic_DNA"/>
</dbReference>
<comment type="caution">
    <text evidence="4">The sequence shown here is derived from an EMBL/GenBank/DDBJ whole genome shotgun (WGS) entry which is preliminary data.</text>
</comment>
<dbReference type="InterPro" id="IPR028994">
    <property type="entry name" value="Integrin_alpha_N"/>
</dbReference>
<dbReference type="AlphaFoldDB" id="A0A9K3GKB8"/>
<feature type="transmembrane region" description="Helical" evidence="3">
    <location>
        <begin position="387"/>
        <end position="408"/>
    </location>
</feature>
<feature type="repeat" description="FG-GAP" evidence="1">
    <location>
        <begin position="8"/>
        <end position="67"/>
    </location>
</feature>
<keyword evidence="5" id="KW-1185">Reference proteome</keyword>
<dbReference type="Gene3D" id="2.130.10.130">
    <property type="entry name" value="Integrin alpha, N-terminal"/>
    <property type="match status" value="1"/>
</dbReference>
<proteinExistence type="predicted"/>
<dbReference type="PANTHER" id="PTHR36220">
    <property type="entry name" value="UNNAMED PRODUCT"/>
    <property type="match status" value="1"/>
</dbReference>
<keyword evidence="3" id="KW-0812">Transmembrane</keyword>
<organism evidence="4 5">
    <name type="scientific">Kipferlia bialata</name>
    <dbReference type="NCBI Taxonomy" id="797122"/>
    <lineage>
        <taxon>Eukaryota</taxon>
        <taxon>Metamonada</taxon>
        <taxon>Carpediemonas-like organisms</taxon>
        <taxon>Kipferlia</taxon>
    </lineage>
</organism>
<dbReference type="InterPro" id="IPR013519">
    <property type="entry name" value="Int_alpha_beta-p"/>
</dbReference>
<name>A0A9K3GKB8_9EUKA</name>
<keyword evidence="3" id="KW-0472">Membrane</keyword>
<dbReference type="PROSITE" id="PS51470">
    <property type="entry name" value="FG_GAP"/>
    <property type="match status" value="1"/>
</dbReference>
<accession>A0A9K3GKB8</accession>
<protein>
    <submittedName>
        <fullName evidence="4">Uncharacterized protein</fullName>
    </submittedName>
</protein>
<evidence type="ECO:0000256" key="1">
    <source>
        <dbReference type="PROSITE-ProRule" id="PRU00803"/>
    </source>
</evidence>
<keyword evidence="3" id="KW-1133">Transmembrane helix</keyword>